<evidence type="ECO:0000313" key="5">
    <source>
        <dbReference type="Proteomes" id="UP000036403"/>
    </source>
</evidence>
<dbReference type="FunFam" id="3.30.420.10:FF:000063">
    <property type="entry name" value="Retrovirus-related Pol polyprotein from transposon 297-like Protein"/>
    <property type="match status" value="1"/>
</dbReference>
<dbReference type="EMBL" id="LBMM01016087">
    <property type="protein sequence ID" value="KMQ84563.1"/>
    <property type="molecule type" value="Genomic_DNA"/>
</dbReference>
<dbReference type="InterPro" id="IPR001584">
    <property type="entry name" value="Integrase_cat-core"/>
</dbReference>
<dbReference type="PROSITE" id="PS50994">
    <property type="entry name" value="INTEGRASE"/>
    <property type="match status" value="1"/>
</dbReference>
<dbReference type="InterPro" id="IPR036397">
    <property type="entry name" value="RNaseH_sf"/>
</dbReference>
<dbReference type="Pfam" id="PF00665">
    <property type="entry name" value="rve"/>
    <property type="match status" value="1"/>
</dbReference>
<dbReference type="Gene3D" id="3.30.420.10">
    <property type="entry name" value="Ribonuclease H-like superfamily/Ribonuclease H"/>
    <property type="match status" value="1"/>
</dbReference>
<dbReference type="Pfam" id="PF17921">
    <property type="entry name" value="Integrase_H2C2"/>
    <property type="match status" value="1"/>
</dbReference>
<dbReference type="InterPro" id="IPR050951">
    <property type="entry name" value="Retrovirus_Pol_polyprotein"/>
</dbReference>
<dbReference type="PANTHER" id="PTHR37984:SF12">
    <property type="entry name" value="RIBONUCLEASE H"/>
    <property type="match status" value="1"/>
</dbReference>
<protein>
    <recommendedName>
        <fullName evidence="1">RNA-directed DNA polymerase</fullName>
        <ecNumber evidence="1">2.7.7.49</ecNumber>
    </recommendedName>
</protein>
<dbReference type="OrthoDB" id="7550831at2759"/>
<dbReference type="EC" id="2.7.7.49" evidence="1"/>
<feature type="compositionally biased region" description="Basic residues" evidence="2">
    <location>
        <begin position="345"/>
        <end position="354"/>
    </location>
</feature>
<evidence type="ECO:0000259" key="3">
    <source>
        <dbReference type="PROSITE" id="PS50994"/>
    </source>
</evidence>
<proteinExistence type="predicted"/>
<dbReference type="GO" id="GO:0003964">
    <property type="term" value="F:RNA-directed DNA polymerase activity"/>
    <property type="evidence" value="ECO:0007669"/>
    <property type="project" value="UniProtKB-EC"/>
</dbReference>
<dbReference type="GO" id="GO:0003676">
    <property type="term" value="F:nucleic acid binding"/>
    <property type="evidence" value="ECO:0007669"/>
    <property type="project" value="InterPro"/>
</dbReference>
<sequence length="362" mass="40722">MKALARCYVWWPRIDTDIQVHVAGCMSCQETRHAPPRAPVHPWEVTTVPWSRLHLDFAGPFQGHKFLIVVDSFSKYTEVREMSTTTATATIDVLRDMFATHGIPDVVVSDNGPPFQSKDYGDFLRGNVVRRVLIAPRRPAGNGQAERVVQSTKDSLRRIVKGTWKKRLAQFLLHQHITPSTVTGHSPGELLMGRRLRSCLDRLHPDFLKDQRERQELAFDKTSDRPLRQFELDDPVMVRNFSQGPVWVPAVVTKQTGPVSYRVATASGEIVRRHVDQMIKHTPPATSPQPLVTPQASEAVSPTVVQEEPLEVPQDQPPVPTTPEIPCVPSESAVSQPAPDPSLARPRRVIRKPGRYRDFVPH</sequence>
<dbReference type="Proteomes" id="UP000036403">
    <property type="component" value="Unassembled WGS sequence"/>
</dbReference>
<evidence type="ECO:0000313" key="4">
    <source>
        <dbReference type="EMBL" id="KMQ84563.1"/>
    </source>
</evidence>
<dbReference type="STRING" id="67767.A0A0J7K2C1"/>
<feature type="domain" description="Integrase catalytic" evidence="3">
    <location>
        <begin position="45"/>
        <end position="195"/>
    </location>
</feature>
<dbReference type="PANTHER" id="PTHR37984">
    <property type="entry name" value="PROTEIN CBG26694"/>
    <property type="match status" value="1"/>
</dbReference>
<dbReference type="AlphaFoldDB" id="A0A0J7K2C1"/>
<keyword evidence="5" id="KW-1185">Reference proteome</keyword>
<comment type="caution">
    <text evidence="4">The sequence shown here is derived from an EMBL/GenBank/DDBJ whole genome shotgun (WGS) entry which is preliminary data.</text>
</comment>
<dbReference type="InterPro" id="IPR041588">
    <property type="entry name" value="Integrase_H2C2"/>
</dbReference>
<reference evidence="4 5" key="1">
    <citation type="submission" date="2015-04" db="EMBL/GenBank/DDBJ databases">
        <title>Lasius niger genome sequencing.</title>
        <authorList>
            <person name="Konorov E.A."/>
            <person name="Nikitin M.A."/>
            <person name="Kirill M.V."/>
            <person name="Chang P."/>
        </authorList>
    </citation>
    <scope>NUCLEOTIDE SEQUENCE [LARGE SCALE GENOMIC DNA]</scope>
    <source>
        <tissue evidence="4">Whole</tissue>
    </source>
</reference>
<feature type="region of interest" description="Disordered" evidence="2">
    <location>
        <begin position="281"/>
        <end position="362"/>
    </location>
</feature>
<accession>A0A0J7K2C1</accession>
<dbReference type="SUPFAM" id="SSF53098">
    <property type="entry name" value="Ribonuclease H-like"/>
    <property type="match status" value="1"/>
</dbReference>
<dbReference type="InterPro" id="IPR012337">
    <property type="entry name" value="RNaseH-like_sf"/>
</dbReference>
<dbReference type="PaxDb" id="67767-A0A0J7K2C1"/>
<dbReference type="GO" id="GO:0015074">
    <property type="term" value="P:DNA integration"/>
    <property type="evidence" value="ECO:0007669"/>
    <property type="project" value="InterPro"/>
</dbReference>
<evidence type="ECO:0000256" key="1">
    <source>
        <dbReference type="ARBA" id="ARBA00012493"/>
    </source>
</evidence>
<evidence type="ECO:0000256" key="2">
    <source>
        <dbReference type="SAM" id="MobiDB-lite"/>
    </source>
</evidence>
<feature type="compositionally biased region" description="Polar residues" evidence="2">
    <location>
        <begin position="288"/>
        <end position="304"/>
    </location>
</feature>
<organism evidence="4 5">
    <name type="scientific">Lasius niger</name>
    <name type="common">Black garden ant</name>
    <dbReference type="NCBI Taxonomy" id="67767"/>
    <lineage>
        <taxon>Eukaryota</taxon>
        <taxon>Metazoa</taxon>
        <taxon>Ecdysozoa</taxon>
        <taxon>Arthropoda</taxon>
        <taxon>Hexapoda</taxon>
        <taxon>Insecta</taxon>
        <taxon>Pterygota</taxon>
        <taxon>Neoptera</taxon>
        <taxon>Endopterygota</taxon>
        <taxon>Hymenoptera</taxon>
        <taxon>Apocrita</taxon>
        <taxon>Aculeata</taxon>
        <taxon>Formicoidea</taxon>
        <taxon>Formicidae</taxon>
        <taxon>Formicinae</taxon>
        <taxon>Lasius</taxon>
        <taxon>Lasius</taxon>
    </lineage>
</organism>
<name>A0A0J7K2C1_LASNI</name>
<gene>
    <name evidence="4" type="ORF">RF55_17547</name>
</gene>